<dbReference type="InterPro" id="IPR013320">
    <property type="entry name" value="ConA-like_dom_sf"/>
</dbReference>
<dbReference type="SUPFAM" id="SSF75005">
    <property type="entry name" value="Arabinanase/levansucrase/invertase"/>
    <property type="match status" value="1"/>
</dbReference>
<dbReference type="Proteomes" id="UP000005286">
    <property type="component" value="Unassembled WGS sequence"/>
</dbReference>
<dbReference type="Gene3D" id="2.115.10.20">
    <property type="entry name" value="Glycosyl hydrolase domain, family 43"/>
    <property type="match status" value="1"/>
</dbReference>
<dbReference type="Pfam" id="PF17851">
    <property type="entry name" value="GH43_C2"/>
    <property type="match status" value="1"/>
</dbReference>
<dbReference type="AlphaFoldDB" id="F0GX36"/>
<comment type="caution">
    <text evidence="8">The sequence shown here is derived from an EMBL/GenBank/DDBJ whole genome shotgun (WGS) entry which is preliminary data.</text>
</comment>
<dbReference type="GO" id="GO:0005975">
    <property type="term" value="P:carbohydrate metabolic process"/>
    <property type="evidence" value="ECO:0007669"/>
    <property type="project" value="InterPro"/>
</dbReference>
<dbReference type="InterPro" id="IPR023296">
    <property type="entry name" value="Glyco_hydro_beta-prop_sf"/>
</dbReference>
<evidence type="ECO:0000259" key="7">
    <source>
        <dbReference type="Pfam" id="PF17851"/>
    </source>
</evidence>
<sequence length="537" mass="62295">MKIKNPILKGFNPDPSITKKEDKYYIATSTFDWMPGVQIHESSNLINWELVSHPIDDLKLLDMRGNLDSGGIWAPDLSYYDGKFWLVYSNVQVVNGSFKDVKNYLITAEDIRGPWSDPIFLNGIGFDASLFHDDDGKKYLVQMQWDHRPYNHPFMGIRCTEYDHKSKKLIKDNSKIIWKGTDIKLTEAPHLYKMFGYYYLFCAEGGTTYSHSETVSRSKEIFGDYEGQPEIFMTAFDSPYNNLQKCGHGSLVKTDGDEWYFAHLTARPWHHSYESAIDPRGWCTLGRETAIQKVYWDDDEWPHILGGKEGSVEVDSPKIFKDVVNKNDELINQFDDFDDDKLDINFNTVRVPFEQIGKIEDSKLVLKGSGSLSNHQEHSLVARRWQNFKFKAETKMIYDPNSHQQLAGLSNYYNTTHWSMIALTYDEEVGKCIEVLETNRGNLECYLKNTIQVPDDTKEIYFRTTVDTQFYTYQYSLDGNEWIDTGIKLDAKVLSDDYVNQTYGGFFTGAFVGMVNIDYTGYNNEAKFEYFKYEEED</sequence>
<dbReference type="EMBL" id="AEXM01000029">
    <property type="protein sequence ID" value="EGC81601.1"/>
    <property type="molecule type" value="Genomic_DNA"/>
</dbReference>
<keyword evidence="9" id="KW-1185">Reference proteome</keyword>
<dbReference type="SUPFAM" id="SSF49899">
    <property type="entry name" value="Concanavalin A-like lectins/glucanases"/>
    <property type="match status" value="1"/>
</dbReference>
<protein>
    <submittedName>
        <fullName evidence="8">Glycosyl hydrolase, family 43</fullName>
    </submittedName>
</protein>
<dbReference type="GO" id="GO:0004553">
    <property type="term" value="F:hydrolase activity, hydrolyzing O-glycosyl compounds"/>
    <property type="evidence" value="ECO:0007669"/>
    <property type="project" value="InterPro"/>
</dbReference>
<evidence type="ECO:0000313" key="8">
    <source>
        <dbReference type="EMBL" id="EGC81601.1"/>
    </source>
</evidence>
<accession>F0GX36</accession>
<organism evidence="8 9">
    <name type="scientific">Anaerococcus prevotii ACS-065-V-Col13</name>
    <dbReference type="NCBI Taxonomy" id="879305"/>
    <lineage>
        <taxon>Bacteria</taxon>
        <taxon>Bacillati</taxon>
        <taxon>Bacillota</taxon>
        <taxon>Tissierellia</taxon>
        <taxon>Tissierellales</taxon>
        <taxon>Peptoniphilaceae</taxon>
        <taxon>Anaerococcus</taxon>
    </lineage>
</organism>
<dbReference type="Gene3D" id="2.60.120.200">
    <property type="match status" value="1"/>
</dbReference>
<dbReference type="InterPro" id="IPR041542">
    <property type="entry name" value="GH43_C2"/>
</dbReference>
<evidence type="ECO:0000256" key="6">
    <source>
        <dbReference type="RuleBase" id="RU361187"/>
    </source>
</evidence>
<evidence type="ECO:0000256" key="5">
    <source>
        <dbReference type="PIRSR" id="PIRSR606710-2"/>
    </source>
</evidence>
<dbReference type="PANTHER" id="PTHR42812:SF12">
    <property type="entry name" value="BETA-XYLOSIDASE-RELATED"/>
    <property type="match status" value="1"/>
</dbReference>
<feature type="active site" description="Proton donor" evidence="4">
    <location>
        <position position="187"/>
    </location>
</feature>
<keyword evidence="2 6" id="KW-0378">Hydrolase</keyword>
<dbReference type="STRING" id="879305.HMPREF9290_0721"/>
<feature type="domain" description="Beta-xylosidase C-terminal Concanavalin A-like" evidence="7">
    <location>
        <begin position="335"/>
        <end position="534"/>
    </location>
</feature>
<gene>
    <name evidence="8" type="ORF">HMPREF9290_0721</name>
</gene>
<proteinExistence type="inferred from homology"/>
<keyword evidence="3 6" id="KW-0326">Glycosidase</keyword>
<dbReference type="InterPro" id="IPR006710">
    <property type="entry name" value="Glyco_hydro_43"/>
</dbReference>
<evidence type="ECO:0000256" key="3">
    <source>
        <dbReference type="ARBA" id="ARBA00023295"/>
    </source>
</evidence>
<feature type="active site" description="Proton acceptor" evidence="4">
    <location>
        <position position="14"/>
    </location>
</feature>
<feature type="site" description="Important for catalytic activity, responsible for pKa modulation of the active site Glu and correct orientation of both the proton donor and substrate" evidence="5">
    <location>
        <position position="127"/>
    </location>
</feature>
<dbReference type="PATRIC" id="fig|879305.3.peg.1368"/>
<dbReference type="CDD" id="cd09000">
    <property type="entry name" value="GH43_SXA-like"/>
    <property type="match status" value="1"/>
</dbReference>
<dbReference type="InterPro" id="IPR051795">
    <property type="entry name" value="Glycosyl_Hydrlase_43"/>
</dbReference>
<dbReference type="Pfam" id="PF04616">
    <property type="entry name" value="Glyco_hydro_43"/>
    <property type="match status" value="1"/>
</dbReference>
<evidence type="ECO:0000256" key="2">
    <source>
        <dbReference type="ARBA" id="ARBA00022801"/>
    </source>
</evidence>
<dbReference type="eggNOG" id="COG3507">
    <property type="taxonomic scope" value="Bacteria"/>
</dbReference>
<evidence type="ECO:0000256" key="4">
    <source>
        <dbReference type="PIRSR" id="PIRSR606710-1"/>
    </source>
</evidence>
<comment type="similarity">
    <text evidence="1 6">Belongs to the glycosyl hydrolase 43 family.</text>
</comment>
<dbReference type="RefSeq" id="WP_004835386.1">
    <property type="nucleotide sequence ID" value="NZ_AEXM01000029.1"/>
</dbReference>
<dbReference type="PANTHER" id="PTHR42812">
    <property type="entry name" value="BETA-XYLOSIDASE"/>
    <property type="match status" value="1"/>
</dbReference>
<reference evidence="8 9" key="1">
    <citation type="submission" date="2011-01" db="EMBL/GenBank/DDBJ databases">
        <authorList>
            <person name="Durkin A.S."/>
            <person name="Madupu R."/>
            <person name="Torralba M."/>
            <person name="Gillis M."/>
            <person name="Methe B."/>
            <person name="Sutton G."/>
            <person name="Nelson K.E."/>
        </authorList>
    </citation>
    <scope>NUCLEOTIDE SEQUENCE [LARGE SCALE GENOMIC DNA]</scope>
    <source>
        <strain evidence="8 9">ACS-065-V-Col13</strain>
    </source>
</reference>
<name>F0GX36_9FIRM</name>
<evidence type="ECO:0000256" key="1">
    <source>
        <dbReference type="ARBA" id="ARBA00009865"/>
    </source>
</evidence>
<evidence type="ECO:0000313" key="9">
    <source>
        <dbReference type="Proteomes" id="UP000005286"/>
    </source>
</evidence>